<name>A0A8X6XAC0_9ARAC</name>
<dbReference type="AlphaFoldDB" id="A0A8X6XAC0"/>
<feature type="transmembrane region" description="Helical" evidence="4">
    <location>
        <begin position="81"/>
        <end position="101"/>
    </location>
</feature>
<evidence type="ECO:0000256" key="1">
    <source>
        <dbReference type="ARBA" id="ARBA00039495"/>
    </source>
</evidence>
<evidence type="ECO:0000313" key="6">
    <source>
        <dbReference type="EMBL" id="GFY49895.1"/>
    </source>
</evidence>
<dbReference type="EMBL" id="BMAV01007204">
    <property type="protein sequence ID" value="GFY49895.1"/>
    <property type="molecule type" value="Genomic_DNA"/>
</dbReference>
<dbReference type="Gene3D" id="3.40.50.620">
    <property type="entry name" value="HUPs"/>
    <property type="match status" value="1"/>
</dbReference>
<keyword evidence="3" id="KW-0547">Nucleotide-binding</keyword>
<dbReference type="SUPFAM" id="SSF52374">
    <property type="entry name" value="Nucleotidylyl transferase"/>
    <property type="match status" value="1"/>
</dbReference>
<keyword evidence="4" id="KW-1133">Transmembrane helix</keyword>
<keyword evidence="3" id="KW-0067">ATP-binding</keyword>
<comment type="similarity">
    <text evidence="3">Belongs to the class-I aminoacyl-tRNA synthetase family.</text>
</comment>
<gene>
    <name evidence="6" type="primary">Rars2</name>
    <name evidence="6" type="ORF">TNIN_115101</name>
</gene>
<dbReference type="GO" id="GO:0004814">
    <property type="term" value="F:arginine-tRNA ligase activity"/>
    <property type="evidence" value="ECO:0007669"/>
    <property type="project" value="InterPro"/>
</dbReference>
<dbReference type="PANTHER" id="PTHR11956">
    <property type="entry name" value="ARGINYL-TRNA SYNTHETASE"/>
    <property type="match status" value="1"/>
</dbReference>
<organism evidence="6 7">
    <name type="scientific">Trichonephila inaurata madagascariensis</name>
    <dbReference type="NCBI Taxonomy" id="2747483"/>
    <lineage>
        <taxon>Eukaryota</taxon>
        <taxon>Metazoa</taxon>
        <taxon>Ecdysozoa</taxon>
        <taxon>Arthropoda</taxon>
        <taxon>Chelicerata</taxon>
        <taxon>Arachnida</taxon>
        <taxon>Araneae</taxon>
        <taxon>Araneomorphae</taxon>
        <taxon>Entelegynae</taxon>
        <taxon>Araneoidea</taxon>
        <taxon>Nephilidae</taxon>
        <taxon>Trichonephila</taxon>
        <taxon>Trichonephila inaurata</taxon>
    </lineage>
</organism>
<dbReference type="GO" id="GO:0005524">
    <property type="term" value="F:ATP binding"/>
    <property type="evidence" value="ECO:0007669"/>
    <property type="project" value="UniProtKB-KW"/>
</dbReference>
<keyword evidence="3 6" id="KW-0436">Ligase</keyword>
<dbReference type="Proteomes" id="UP000886998">
    <property type="component" value="Unassembled WGS sequence"/>
</dbReference>
<dbReference type="OrthoDB" id="68056at2759"/>
<accession>A0A8X6XAC0</accession>
<proteinExistence type="inferred from homology"/>
<comment type="function">
    <text evidence="2">Catalyzes the attachment of arginine to tRNA(Arg) in a two-step reaction: arginine is first activated by ATP to form Arg-AMP and then transferred to the acceptor end of tRNA(Arg).</text>
</comment>
<keyword evidence="4" id="KW-0472">Membrane</keyword>
<evidence type="ECO:0000313" key="7">
    <source>
        <dbReference type="Proteomes" id="UP000886998"/>
    </source>
</evidence>
<keyword evidence="7" id="KW-1185">Reference proteome</keyword>
<dbReference type="InterPro" id="IPR014729">
    <property type="entry name" value="Rossmann-like_a/b/a_fold"/>
</dbReference>
<evidence type="ECO:0000256" key="2">
    <source>
        <dbReference type="ARBA" id="ARBA00049595"/>
    </source>
</evidence>
<dbReference type="Pfam" id="PF00750">
    <property type="entry name" value="tRNA-synt_1d"/>
    <property type="match status" value="1"/>
</dbReference>
<dbReference type="GO" id="GO:0005739">
    <property type="term" value="C:mitochondrion"/>
    <property type="evidence" value="ECO:0007669"/>
    <property type="project" value="TreeGrafter"/>
</dbReference>
<evidence type="ECO:0000256" key="4">
    <source>
        <dbReference type="SAM" id="Phobius"/>
    </source>
</evidence>
<dbReference type="InterPro" id="IPR001278">
    <property type="entry name" value="Arg-tRNA-ligase"/>
</dbReference>
<dbReference type="GO" id="GO:0032543">
    <property type="term" value="P:mitochondrial translation"/>
    <property type="evidence" value="ECO:0007669"/>
    <property type="project" value="TreeGrafter"/>
</dbReference>
<dbReference type="GO" id="GO:0006420">
    <property type="term" value="P:arginyl-tRNA aminoacylation"/>
    <property type="evidence" value="ECO:0007669"/>
    <property type="project" value="InterPro"/>
</dbReference>
<protein>
    <recommendedName>
        <fullName evidence="1">Probable arginine--tRNA ligase, mitochondrial</fullName>
    </recommendedName>
</protein>
<comment type="caution">
    <text evidence="6">The sequence shown here is derived from an EMBL/GenBank/DDBJ whole genome shotgun (WGS) entry which is preliminary data.</text>
</comment>
<dbReference type="InterPro" id="IPR035684">
    <property type="entry name" value="ArgRS_core"/>
</dbReference>
<evidence type="ECO:0000256" key="3">
    <source>
        <dbReference type="RuleBase" id="RU363038"/>
    </source>
</evidence>
<keyword evidence="4" id="KW-0812">Transmembrane</keyword>
<reference evidence="6" key="1">
    <citation type="submission" date="2020-08" db="EMBL/GenBank/DDBJ databases">
        <title>Multicomponent nature underlies the extraordinary mechanical properties of spider dragline silk.</title>
        <authorList>
            <person name="Kono N."/>
            <person name="Nakamura H."/>
            <person name="Mori M."/>
            <person name="Yoshida Y."/>
            <person name="Ohtoshi R."/>
            <person name="Malay A.D."/>
            <person name="Moran D.A.P."/>
            <person name="Tomita M."/>
            <person name="Numata K."/>
            <person name="Arakawa K."/>
        </authorList>
    </citation>
    <scope>NUCLEOTIDE SEQUENCE</scope>
</reference>
<keyword evidence="3" id="KW-0030">Aminoacyl-tRNA synthetase</keyword>
<keyword evidence="3" id="KW-0648">Protein biosynthesis</keyword>
<feature type="domain" description="Arginyl-tRNA synthetase catalytic core" evidence="5">
    <location>
        <begin position="192"/>
        <end position="310"/>
    </location>
</feature>
<dbReference type="PANTHER" id="PTHR11956:SF11">
    <property type="entry name" value="ARGININE--TRNA LIGASE, MITOCHONDRIAL-RELATED"/>
    <property type="match status" value="1"/>
</dbReference>
<evidence type="ECO:0000259" key="5">
    <source>
        <dbReference type="Pfam" id="PF00750"/>
    </source>
</evidence>
<sequence>MASFFRWRIADKVIPVLKKAFVNEEFLRPSIISSLVKVSRSPGHSPHFIFKRGKMDIKKNDLINQKIGFLNLKKPDQRASLLIRLSQSIPLIHIIMGWYFIMLEPQMSALWLHTWESFHIWGQKPTPFQFHKRNIPLYQNIPVWGFFLGLPTAEGFIDITLDESSSNIMFTVDKHVFSKIILTDICSNDEILAKNSCFFQNVPPKQVLVECWTPKIGETFKMAHFRSAIHTNFIANINKTAGHDVTKIRHLKDFSFESAFLLTGFEYFGTKDELFQKPCEHLAEVSKAAMSEYKNSPDFRNKVNNCFKICKNITFTLLPNGNF</sequence>